<dbReference type="EMBL" id="SMJW01000248">
    <property type="protein sequence ID" value="TDC07171.1"/>
    <property type="molecule type" value="Genomic_DNA"/>
</dbReference>
<keyword evidence="3" id="KW-0378">Hydrolase</keyword>
<gene>
    <name evidence="5" type="ORF">E1284_32765</name>
</gene>
<keyword evidence="6" id="KW-1185">Reference proteome</keyword>
<dbReference type="SUPFAM" id="SSF52540">
    <property type="entry name" value="P-loop containing nucleoside triphosphate hydrolases"/>
    <property type="match status" value="1"/>
</dbReference>
<dbReference type="GO" id="GO:0005524">
    <property type="term" value="F:ATP binding"/>
    <property type="evidence" value="ECO:0007669"/>
    <property type="project" value="UniProtKB-KW"/>
</dbReference>
<dbReference type="AlphaFoldDB" id="A0A4R4NDI0"/>
<dbReference type="PANTHER" id="PTHR42708">
    <property type="entry name" value="ATP/GTP-BINDING PROTEIN-RELATED"/>
    <property type="match status" value="1"/>
</dbReference>
<evidence type="ECO:0000256" key="4">
    <source>
        <dbReference type="ARBA" id="ARBA00023134"/>
    </source>
</evidence>
<dbReference type="Gene3D" id="3.40.50.300">
    <property type="entry name" value="P-loop containing nucleotide triphosphate hydrolases"/>
    <property type="match status" value="1"/>
</dbReference>
<evidence type="ECO:0000256" key="2">
    <source>
        <dbReference type="ARBA" id="ARBA00022741"/>
    </source>
</evidence>
<sequence length="213" mass="23161">MSPDRPQSVGNGRSSQAPIPVKIIVSGGFGVGKTTMIGAVSEIDPLTTEEHLTVVSDGVDSLAGVENKTTTTVALDFGRLSFPQQQMVLFLFGTPGQDRFWFTWDDLTYGTVGAVVLVDTRRLPDSFGPIGYFEQRGIPFVVAINEFTDAPHRYTHTEVRQALDVPDHVPVVRCDARDQRLAITVLLTLVDHALTDPQQPAQPQQPLAHGASL</sequence>
<dbReference type="GO" id="GO:0005525">
    <property type="term" value="F:GTP binding"/>
    <property type="evidence" value="ECO:0007669"/>
    <property type="project" value="UniProtKB-KW"/>
</dbReference>
<dbReference type="GO" id="GO:0016787">
    <property type="term" value="F:hydrolase activity"/>
    <property type="evidence" value="ECO:0007669"/>
    <property type="project" value="UniProtKB-KW"/>
</dbReference>
<evidence type="ECO:0000313" key="5">
    <source>
        <dbReference type="EMBL" id="TDC07171.1"/>
    </source>
</evidence>
<comment type="similarity">
    <text evidence="1">Belongs to the GPN-loop GTPase family.</text>
</comment>
<name>A0A4R4NDI0_9ACTN</name>
<proteinExistence type="inferred from homology"/>
<dbReference type="Pfam" id="PF03029">
    <property type="entry name" value="ATP_bind_1"/>
    <property type="match status" value="1"/>
</dbReference>
<dbReference type="Proteomes" id="UP000295431">
    <property type="component" value="Unassembled WGS sequence"/>
</dbReference>
<keyword evidence="4" id="KW-0342">GTP-binding</keyword>
<accession>A0A4R4NDI0</accession>
<comment type="caution">
    <text evidence="5">The sequence shown here is derived from an EMBL/GenBank/DDBJ whole genome shotgun (WGS) entry which is preliminary data.</text>
</comment>
<dbReference type="OrthoDB" id="3470129at2"/>
<evidence type="ECO:0000313" key="6">
    <source>
        <dbReference type="Proteomes" id="UP000295431"/>
    </source>
</evidence>
<keyword evidence="5" id="KW-0067">ATP-binding</keyword>
<organism evidence="5 6">
    <name type="scientific">Actinomadura bangladeshensis</name>
    <dbReference type="NCBI Taxonomy" id="453573"/>
    <lineage>
        <taxon>Bacteria</taxon>
        <taxon>Bacillati</taxon>
        <taxon>Actinomycetota</taxon>
        <taxon>Actinomycetes</taxon>
        <taxon>Streptosporangiales</taxon>
        <taxon>Thermomonosporaceae</taxon>
        <taxon>Actinomadura</taxon>
    </lineage>
</organism>
<dbReference type="InterPro" id="IPR052705">
    <property type="entry name" value="Gliding_Motility_GTPase"/>
</dbReference>
<dbReference type="CDD" id="cd00882">
    <property type="entry name" value="Ras_like_GTPase"/>
    <property type="match status" value="1"/>
</dbReference>
<dbReference type="InterPro" id="IPR004130">
    <property type="entry name" value="Gpn"/>
</dbReference>
<evidence type="ECO:0000256" key="1">
    <source>
        <dbReference type="ARBA" id="ARBA00005290"/>
    </source>
</evidence>
<protein>
    <submittedName>
        <fullName evidence="5">ATP-binding protein</fullName>
    </submittedName>
</protein>
<evidence type="ECO:0000256" key="3">
    <source>
        <dbReference type="ARBA" id="ARBA00022801"/>
    </source>
</evidence>
<keyword evidence="2" id="KW-0547">Nucleotide-binding</keyword>
<dbReference type="PANTHER" id="PTHR42708:SF1">
    <property type="entry name" value="GLIDING MOTILITY PROTEIN MGLA"/>
    <property type="match status" value="1"/>
</dbReference>
<reference evidence="5 6" key="1">
    <citation type="submission" date="2019-03" db="EMBL/GenBank/DDBJ databases">
        <title>Draft genome sequences of novel Actinobacteria.</title>
        <authorList>
            <person name="Sahin N."/>
            <person name="Ay H."/>
            <person name="Saygin H."/>
        </authorList>
    </citation>
    <scope>NUCLEOTIDE SEQUENCE [LARGE SCALE GENOMIC DNA]</scope>
    <source>
        <strain evidence="5 6">DSM 45347</strain>
    </source>
</reference>
<dbReference type="InterPro" id="IPR027417">
    <property type="entry name" value="P-loop_NTPase"/>
</dbReference>